<dbReference type="GO" id="GO:0000981">
    <property type="term" value="F:DNA-binding transcription factor activity, RNA polymerase II-specific"/>
    <property type="evidence" value="ECO:0007669"/>
    <property type="project" value="TreeGrafter"/>
</dbReference>
<feature type="domain" description="C2H2-type" evidence="6">
    <location>
        <begin position="137"/>
        <end position="164"/>
    </location>
</feature>
<evidence type="ECO:0000259" key="6">
    <source>
        <dbReference type="PROSITE" id="PS50157"/>
    </source>
</evidence>
<dbReference type="FunFam" id="3.30.160.60:FF:000202">
    <property type="entry name" value="Zinc finger protein 574"/>
    <property type="match status" value="1"/>
</dbReference>
<dbReference type="PANTHER" id="PTHR14196:SF12">
    <property type="entry name" value="ZINC FINGER PROTEIN 208-LIKE"/>
    <property type="match status" value="1"/>
</dbReference>
<organism evidence="7">
    <name type="scientific">Clastoptera arizonana</name>
    <name type="common">Arizona spittle bug</name>
    <dbReference type="NCBI Taxonomy" id="38151"/>
    <lineage>
        <taxon>Eukaryota</taxon>
        <taxon>Metazoa</taxon>
        <taxon>Ecdysozoa</taxon>
        <taxon>Arthropoda</taxon>
        <taxon>Hexapoda</taxon>
        <taxon>Insecta</taxon>
        <taxon>Pterygota</taxon>
        <taxon>Neoptera</taxon>
        <taxon>Paraneoptera</taxon>
        <taxon>Hemiptera</taxon>
        <taxon>Auchenorrhyncha</taxon>
        <taxon>Cercopoidea</taxon>
        <taxon>Clastopteridae</taxon>
        <taxon>Clastoptera</taxon>
    </lineage>
</organism>
<dbReference type="AlphaFoldDB" id="A0A1B6DV86"/>
<feature type="domain" description="C2H2-type" evidence="6">
    <location>
        <begin position="221"/>
        <end position="248"/>
    </location>
</feature>
<dbReference type="GO" id="GO:0008270">
    <property type="term" value="F:zinc ion binding"/>
    <property type="evidence" value="ECO:0007669"/>
    <property type="project" value="UniProtKB-KW"/>
</dbReference>
<name>A0A1B6DV86_9HEMI</name>
<dbReference type="PROSITE" id="PS00028">
    <property type="entry name" value="ZINC_FINGER_C2H2_1"/>
    <property type="match status" value="8"/>
</dbReference>
<keyword evidence="1" id="KW-0479">Metal-binding</keyword>
<sequence>MDSSCETISFAELKENEPLNAVSTNKFDLCVYPLLGFIKKQDPTSSSLCKDIITAIHDKSQNILRAKLKIKSIDIIKELQAKKNKIKTEKFTNVKYEKVVKSDLEKKRHNCDICFKELTSKNSLRLHLRTHCGDRPYLCQICHKSFLLSVQLREHSQLHSGERPFVCSICNKSYTRKSCLSNHSLIHTGELAFHCDLCHKKFARKYNLIKHYQSHSGDRPFICQLCPKRFKSKQTLDVHHKIHTNRLLSIYKCNVCQENFNTKIRLTRHKIREHSGYRPFTCHLCRKPFIFKSQLTSHIKEHKIVKPFSCPKCHKSYMRQGHLISHIKLHCSDYVPTPQVKIEICN</sequence>
<dbReference type="InterPro" id="IPR050717">
    <property type="entry name" value="C2H2-ZF_Transcription_Reg"/>
</dbReference>
<dbReference type="FunFam" id="3.30.160.60:FF:000100">
    <property type="entry name" value="Zinc finger 45-like"/>
    <property type="match status" value="1"/>
</dbReference>
<evidence type="ECO:0000313" key="7">
    <source>
        <dbReference type="EMBL" id="JAS29573.1"/>
    </source>
</evidence>
<reference evidence="7" key="1">
    <citation type="submission" date="2015-12" db="EMBL/GenBank/DDBJ databases">
        <title>De novo transcriptome assembly of four potential Pierce s Disease insect vectors from Arizona vineyards.</title>
        <authorList>
            <person name="Tassone E.E."/>
        </authorList>
    </citation>
    <scope>NUCLEOTIDE SEQUENCE</scope>
</reference>
<keyword evidence="3 5" id="KW-0863">Zinc-finger</keyword>
<dbReference type="PROSITE" id="PS50157">
    <property type="entry name" value="ZINC_FINGER_C2H2_2"/>
    <property type="match status" value="8"/>
</dbReference>
<evidence type="ECO:0000256" key="2">
    <source>
        <dbReference type="ARBA" id="ARBA00022737"/>
    </source>
</evidence>
<feature type="domain" description="C2H2-type" evidence="6">
    <location>
        <begin position="308"/>
        <end position="335"/>
    </location>
</feature>
<accession>A0A1B6DV86</accession>
<dbReference type="EMBL" id="GEDC01007725">
    <property type="protein sequence ID" value="JAS29573.1"/>
    <property type="molecule type" value="Transcribed_RNA"/>
</dbReference>
<feature type="domain" description="C2H2-type" evidence="6">
    <location>
        <begin position="193"/>
        <end position="220"/>
    </location>
</feature>
<gene>
    <name evidence="7" type="ORF">g.15446</name>
</gene>
<dbReference type="PANTHER" id="PTHR14196">
    <property type="entry name" value="ODD-SKIPPED - RELATED"/>
    <property type="match status" value="1"/>
</dbReference>
<feature type="domain" description="C2H2-type" evidence="6">
    <location>
        <begin position="165"/>
        <end position="192"/>
    </location>
</feature>
<feature type="domain" description="C2H2-type" evidence="6">
    <location>
        <begin position="251"/>
        <end position="279"/>
    </location>
</feature>
<evidence type="ECO:0000256" key="5">
    <source>
        <dbReference type="PROSITE-ProRule" id="PRU00042"/>
    </source>
</evidence>
<feature type="domain" description="C2H2-type" evidence="6">
    <location>
        <begin position="109"/>
        <end position="136"/>
    </location>
</feature>
<feature type="domain" description="C2H2-type" evidence="6">
    <location>
        <begin position="280"/>
        <end position="307"/>
    </location>
</feature>
<evidence type="ECO:0000256" key="3">
    <source>
        <dbReference type="ARBA" id="ARBA00022771"/>
    </source>
</evidence>
<keyword evidence="2" id="KW-0677">Repeat</keyword>
<evidence type="ECO:0000256" key="4">
    <source>
        <dbReference type="ARBA" id="ARBA00022833"/>
    </source>
</evidence>
<dbReference type="Pfam" id="PF00096">
    <property type="entry name" value="zf-C2H2"/>
    <property type="match status" value="7"/>
</dbReference>
<proteinExistence type="predicted"/>
<dbReference type="GO" id="GO:0000977">
    <property type="term" value="F:RNA polymerase II transcription regulatory region sequence-specific DNA binding"/>
    <property type="evidence" value="ECO:0007669"/>
    <property type="project" value="TreeGrafter"/>
</dbReference>
<dbReference type="GO" id="GO:0005634">
    <property type="term" value="C:nucleus"/>
    <property type="evidence" value="ECO:0007669"/>
    <property type="project" value="UniProtKB-SubCell"/>
</dbReference>
<keyword evidence="4" id="KW-0862">Zinc</keyword>
<evidence type="ECO:0000256" key="1">
    <source>
        <dbReference type="ARBA" id="ARBA00022723"/>
    </source>
</evidence>
<dbReference type="FunFam" id="3.30.160.60:FF:000414">
    <property type="entry name" value="Zinc finger protein 398"/>
    <property type="match status" value="1"/>
</dbReference>
<dbReference type="SMART" id="SM00355">
    <property type="entry name" value="ZnF_C2H2"/>
    <property type="match status" value="8"/>
</dbReference>
<dbReference type="InterPro" id="IPR036236">
    <property type="entry name" value="Znf_C2H2_sf"/>
</dbReference>
<dbReference type="Gene3D" id="3.30.160.60">
    <property type="entry name" value="Classic Zinc Finger"/>
    <property type="match status" value="7"/>
</dbReference>
<dbReference type="InterPro" id="IPR013087">
    <property type="entry name" value="Znf_C2H2_type"/>
</dbReference>
<dbReference type="GO" id="GO:0032502">
    <property type="term" value="P:developmental process"/>
    <property type="evidence" value="ECO:0007669"/>
    <property type="project" value="UniProtKB-ARBA"/>
</dbReference>
<dbReference type="SUPFAM" id="SSF57667">
    <property type="entry name" value="beta-beta-alpha zinc fingers"/>
    <property type="match status" value="5"/>
</dbReference>
<protein>
    <recommendedName>
        <fullName evidence="6">C2H2-type domain-containing protein</fullName>
    </recommendedName>
</protein>